<dbReference type="GO" id="GO:0032196">
    <property type="term" value="P:transposition"/>
    <property type="evidence" value="ECO:0007669"/>
    <property type="project" value="TreeGrafter"/>
</dbReference>
<dbReference type="GO" id="GO:0003676">
    <property type="term" value="F:nucleic acid binding"/>
    <property type="evidence" value="ECO:0007669"/>
    <property type="project" value="InterPro"/>
</dbReference>
<dbReference type="STRING" id="679200.HMPREF9333_02286"/>
<evidence type="ECO:0000259" key="2">
    <source>
        <dbReference type="PROSITE" id="PS50994"/>
    </source>
</evidence>
<gene>
    <name evidence="3" type="ORF">HMPREF9333_02286</name>
</gene>
<evidence type="ECO:0000313" key="4">
    <source>
        <dbReference type="Proteomes" id="UP000003011"/>
    </source>
</evidence>
<reference evidence="3 4" key="1">
    <citation type="submission" date="2011-08" db="EMBL/GenBank/DDBJ databases">
        <title>The Genome Sequence of Johnsonella ignava ATCC 51276.</title>
        <authorList>
            <consortium name="The Broad Institute Genome Sequencing Platform"/>
            <person name="Earl A."/>
            <person name="Ward D."/>
            <person name="Feldgarden M."/>
            <person name="Gevers D."/>
            <person name="Izard J."/>
            <person name="Blanton J.M."/>
            <person name="Baranova O.V."/>
            <person name="Dewhirst F.E."/>
            <person name="Young S.K."/>
            <person name="Zeng Q."/>
            <person name="Gargeya S."/>
            <person name="Fitzgerald M."/>
            <person name="Haas B."/>
            <person name="Abouelleil A."/>
            <person name="Alvarado L."/>
            <person name="Arachchi H.M."/>
            <person name="Berlin A."/>
            <person name="Brown A."/>
            <person name="Chapman S.B."/>
            <person name="Chen Z."/>
            <person name="Dunbar C."/>
            <person name="Freedman E."/>
            <person name="Gearin G."/>
            <person name="Gellesch M."/>
            <person name="Goldberg J."/>
            <person name="Griggs A."/>
            <person name="Gujja S."/>
            <person name="Heiman D."/>
            <person name="Howarth C."/>
            <person name="Larson L."/>
            <person name="Lui A."/>
            <person name="MacDonald P.J.P."/>
            <person name="Montmayeur A."/>
            <person name="Murphy C."/>
            <person name="Neiman D."/>
            <person name="Pearson M."/>
            <person name="Priest M."/>
            <person name="Roberts A."/>
            <person name="Saif S."/>
            <person name="Shea T."/>
            <person name="Shenoy N."/>
            <person name="Sisk P."/>
            <person name="Stolte C."/>
            <person name="Sykes S."/>
            <person name="Wortman J."/>
            <person name="Nusbaum C."/>
            <person name="Birren B."/>
        </authorList>
    </citation>
    <scope>NUCLEOTIDE SEQUENCE [LARGE SCALE GENOMIC DNA]</scope>
    <source>
        <strain evidence="3 4">ATCC 51276</strain>
    </source>
</reference>
<dbReference type="Pfam" id="PF13936">
    <property type="entry name" value="HTH_38"/>
    <property type="match status" value="1"/>
</dbReference>
<dbReference type="Gene3D" id="3.30.420.10">
    <property type="entry name" value="Ribonuclease H-like superfamily/Ribonuclease H"/>
    <property type="match status" value="1"/>
</dbReference>
<dbReference type="NCBIfam" id="NF033563">
    <property type="entry name" value="transpos_IS30"/>
    <property type="match status" value="1"/>
</dbReference>
<evidence type="ECO:0000256" key="1">
    <source>
        <dbReference type="ARBA" id="ARBA00023172"/>
    </source>
</evidence>
<dbReference type="InterPro" id="IPR025246">
    <property type="entry name" value="IS30-like_HTH"/>
</dbReference>
<dbReference type="PANTHER" id="PTHR10948">
    <property type="entry name" value="TRANSPOSASE"/>
    <property type="match status" value="1"/>
</dbReference>
<protein>
    <recommendedName>
        <fullName evidence="2">Integrase catalytic domain-containing protein</fullName>
    </recommendedName>
</protein>
<dbReference type="GO" id="GO:0005829">
    <property type="term" value="C:cytosol"/>
    <property type="evidence" value="ECO:0007669"/>
    <property type="project" value="TreeGrafter"/>
</dbReference>
<feature type="domain" description="Integrase catalytic" evidence="2">
    <location>
        <begin position="227"/>
        <end position="390"/>
    </location>
</feature>
<dbReference type="PROSITE" id="PS50994">
    <property type="entry name" value="INTEGRASE"/>
    <property type="match status" value="1"/>
</dbReference>
<dbReference type="InterPro" id="IPR051917">
    <property type="entry name" value="Transposase-Integrase"/>
</dbReference>
<dbReference type="SUPFAM" id="SSF53098">
    <property type="entry name" value="Ribonuclease H-like"/>
    <property type="match status" value="1"/>
</dbReference>
<evidence type="ECO:0000313" key="3">
    <source>
        <dbReference type="EMBL" id="EHI54553.1"/>
    </source>
</evidence>
<organism evidence="3 4">
    <name type="scientific">Johnsonella ignava ATCC 51276</name>
    <dbReference type="NCBI Taxonomy" id="679200"/>
    <lineage>
        <taxon>Bacteria</taxon>
        <taxon>Bacillati</taxon>
        <taxon>Bacillota</taxon>
        <taxon>Clostridia</taxon>
        <taxon>Lachnospirales</taxon>
        <taxon>Lachnospiraceae</taxon>
        <taxon>Johnsonella</taxon>
    </lineage>
</organism>
<dbReference type="GO" id="GO:0004803">
    <property type="term" value="F:transposase activity"/>
    <property type="evidence" value="ECO:0007669"/>
    <property type="project" value="TreeGrafter"/>
</dbReference>
<dbReference type="HOGENOM" id="CLU_046274_0_0_9"/>
<dbReference type="InterPro" id="IPR053392">
    <property type="entry name" value="Transposase_IS30-like"/>
</dbReference>
<keyword evidence="4" id="KW-1185">Reference proteome</keyword>
<dbReference type="GO" id="GO:0015074">
    <property type="term" value="P:DNA integration"/>
    <property type="evidence" value="ECO:0007669"/>
    <property type="project" value="InterPro"/>
</dbReference>
<proteinExistence type="predicted"/>
<sequence>MTIMKAKHLTLDDRKAIQEGIERRLSKTAIAKSISKDPTTVAKEIKLHRTVKQRNRFNSPVMCAKLKECKKPRKFCSESCIDYVEQPCTMRDRSTGACNHCEKISRCRLDHYFYNANTAHEAYLFHLSDSRKGVNLSEAERSIIAQTIAKPLKAGQSLYQILTNHPELGISVKSLYTYIEGGVFKEFGIDNFSLRRQVAMRERKRLKKRREPVNYEGHKFTDYLAFIKDNPFIPTTEMDTVYNQQEGPYIQTFSYQNTCFINGFLHPEKTSESMASTLDYLQKLLGNDYFKLFSLILTDRGTEFEKVSLFEIEAETGKLRTNIFYCDPQTPSQKPHVENNHNYVRNILPNGRKFEGLTQHDLNLLFSHINSVPRKVLGGRTPYDVFSFFYGEEIIHKMGIRRIDPDEVTLQPFLLKIE</sequence>
<dbReference type="InterPro" id="IPR036397">
    <property type="entry name" value="RNaseH_sf"/>
</dbReference>
<keyword evidence="1" id="KW-0233">DNA recombination</keyword>
<dbReference type="InterPro" id="IPR012337">
    <property type="entry name" value="RNaseH-like_sf"/>
</dbReference>
<dbReference type="InterPro" id="IPR001584">
    <property type="entry name" value="Integrase_cat-core"/>
</dbReference>
<accession>G5GL41</accession>
<dbReference type="EMBL" id="ACZL01000059">
    <property type="protein sequence ID" value="EHI54553.1"/>
    <property type="molecule type" value="Genomic_DNA"/>
</dbReference>
<name>G5GL41_9FIRM</name>
<dbReference type="OrthoDB" id="9776104at2"/>
<dbReference type="AlphaFoldDB" id="G5GL41"/>
<dbReference type="eggNOG" id="COG2826">
    <property type="taxonomic scope" value="Bacteria"/>
</dbReference>
<dbReference type="Proteomes" id="UP000003011">
    <property type="component" value="Unassembled WGS sequence"/>
</dbReference>
<dbReference type="PANTHER" id="PTHR10948:SF23">
    <property type="entry name" value="TRANSPOSASE INSI FOR INSERTION SEQUENCE ELEMENT IS30A-RELATED"/>
    <property type="match status" value="1"/>
</dbReference>
<dbReference type="GO" id="GO:0006310">
    <property type="term" value="P:DNA recombination"/>
    <property type="evidence" value="ECO:0007669"/>
    <property type="project" value="UniProtKB-KW"/>
</dbReference>
<comment type="caution">
    <text evidence="3">The sequence shown here is derived from an EMBL/GenBank/DDBJ whole genome shotgun (WGS) entry which is preliminary data.</text>
</comment>